<sequence length="292" mass="34479">METHEIERLIRISKEHPLLPETYIPWQDDPLPGDVFLPERLNSLHGLPVYDTLTPGQKLDLGRHETVQVMYSYGWGEQLFCLFVNRYILDIPPHHAEHRFLIREVIEEYRHQEMFTQAIMRLNGDPVKPTRWHRFAGTFTAKYLPPDFMFMTGLSVELVTDKYGYYLRKEPGVYNVLKKVNELHSIEEGRHIHFTKGLLERYTAKAGFFKKTLYSLLVLGNIYFLRSLYIRKEIYQRIGIPDPEKLYRIAYRNYKAKFAENCLGGVVEFVNDFGGFNLLTRPLWKSILGVRF</sequence>
<evidence type="ECO:0008006" key="3">
    <source>
        <dbReference type="Google" id="ProtNLM"/>
    </source>
</evidence>
<dbReference type="AlphaFoldDB" id="A0A7K1XXL9"/>
<dbReference type="Gene3D" id="1.10.620.20">
    <property type="entry name" value="Ribonucleotide Reductase, subunit A"/>
    <property type="match status" value="1"/>
</dbReference>
<organism evidence="1 2">
    <name type="scientific">Hufsiella ginkgonis</name>
    <dbReference type="NCBI Taxonomy" id="2695274"/>
    <lineage>
        <taxon>Bacteria</taxon>
        <taxon>Pseudomonadati</taxon>
        <taxon>Bacteroidota</taxon>
        <taxon>Sphingobacteriia</taxon>
        <taxon>Sphingobacteriales</taxon>
        <taxon>Sphingobacteriaceae</taxon>
        <taxon>Hufsiella</taxon>
    </lineage>
</organism>
<comment type="caution">
    <text evidence="1">The sequence shown here is derived from an EMBL/GenBank/DDBJ whole genome shotgun (WGS) entry which is preliminary data.</text>
</comment>
<reference evidence="1 2" key="1">
    <citation type="submission" date="2019-11" db="EMBL/GenBank/DDBJ databases">
        <title>Pedobacter sp. HMF7056 Genome sequencing and assembly.</title>
        <authorList>
            <person name="Kang H."/>
            <person name="Kim H."/>
            <person name="Joh K."/>
        </authorList>
    </citation>
    <scope>NUCLEOTIDE SEQUENCE [LARGE SCALE GENOMIC DNA]</scope>
    <source>
        <strain evidence="1 2">HMF7056</strain>
    </source>
</reference>
<dbReference type="SUPFAM" id="SSF47240">
    <property type="entry name" value="Ferritin-like"/>
    <property type="match status" value="1"/>
</dbReference>
<dbReference type="InterPro" id="IPR025859">
    <property type="entry name" value="AurF/CmlI"/>
</dbReference>
<dbReference type="Pfam" id="PF11583">
    <property type="entry name" value="AurF"/>
    <property type="match status" value="1"/>
</dbReference>
<dbReference type="EMBL" id="WVHS01000002">
    <property type="protein sequence ID" value="MXV15740.1"/>
    <property type="molecule type" value="Genomic_DNA"/>
</dbReference>
<proteinExistence type="predicted"/>
<keyword evidence="2" id="KW-1185">Reference proteome</keyword>
<evidence type="ECO:0000313" key="1">
    <source>
        <dbReference type="EMBL" id="MXV15740.1"/>
    </source>
</evidence>
<dbReference type="GO" id="GO:0016491">
    <property type="term" value="F:oxidoreductase activity"/>
    <property type="evidence" value="ECO:0007669"/>
    <property type="project" value="InterPro"/>
</dbReference>
<gene>
    <name evidence="1" type="ORF">GS398_10530</name>
</gene>
<protein>
    <recommendedName>
        <fullName evidence="3">Diiron oxygenase</fullName>
    </recommendedName>
</protein>
<evidence type="ECO:0000313" key="2">
    <source>
        <dbReference type="Proteomes" id="UP000451233"/>
    </source>
</evidence>
<accession>A0A7K1XXL9</accession>
<dbReference type="InterPro" id="IPR009078">
    <property type="entry name" value="Ferritin-like_SF"/>
</dbReference>
<name>A0A7K1XXL9_9SPHI</name>
<dbReference type="RefSeq" id="WP_160906715.1">
    <property type="nucleotide sequence ID" value="NZ_WVHS01000002.1"/>
</dbReference>
<dbReference type="Proteomes" id="UP000451233">
    <property type="component" value="Unassembled WGS sequence"/>
</dbReference>
<dbReference type="InterPro" id="IPR012348">
    <property type="entry name" value="RNR-like"/>
</dbReference>